<dbReference type="RefSeq" id="WP_188991508.1">
    <property type="nucleotide sequence ID" value="NZ_BMMT01000024.1"/>
</dbReference>
<protein>
    <recommendedName>
        <fullName evidence="1">Helix-turn-helix domain-containing protein</fullName>
    </recommendedName>
</protein>
<dbReference type="SUPFAM" id="SSF46955">
    <property type="entry name" value="Putative DNA-binding domain"/>
    <property type="match status" value="1"/>
</dbReference>
<organism evidence="2 3">
    <name type="scientific">Saccharopolyspora thermophila</name>
    <dbReference type="NCBI Taxonomy" id="89367"/>
    <lineage>
        <taxon>Bacteria</taxon>
        <taxon>Bacillati</taxon>
        <taxon>Actinomycetota</taxon>
        <taxon>Actinomycetes</taxon>
        <taxon>Pseudonocardiales</taxon>
        <taxon>Pseudonocardiaceae</taxon>
        <taxon>Saccharopolyspora</taxon>
    </lineage>
</organism>
<sequence>MIRNLWSIHDVSAYLGVPVGTLYHWRSSGYGPPGRRVGKYVRYKPEDVESWFESLEVGA</sequence>
<dbReference type="Pfam" id="PF12728">
    <property type="entry name" value="HTH_17"/>
    <property type="match status" value="1"/>
</dbReference>
<proteinExistence type="predicted"/>
<dbReference type="AlphaFoldDB" id="A0A917KBY1"/>
<evidence type="ECO:0000259" key="1">
    <source>
        <dbReference type="Pfam" id="PF12728"/>
    </source>
</evidence>
<gene>
    <name evidence="2" type="ORF">GCM10011581_48130</name>
</gene>
<dbReference type="Proteomes" id="UP000597989">
    <property type="component" value="Unassembled WGS sequence"/>
</dbReference>
<dbReference type="Gene3D" id="1.10.1660.10">
    <property type="match status" value="1"/>
</dbReference>
<evidence type="ECO:0000313" key="3">
    <source>
        <dbReference type="Proteomes" id="UP000597989"/>
    </source>
</evidence>
<dbReference type="EMBL" id="BMMT01000024">
    <property type="protein sequence ID" value="GGJ05379.1"/>
    <property type="molecule type" value="Genomic_DNA"/>
</dbReference>
<feature type="domain" description="Helix-turn-helix" evidence="1">
    <location>
        <begin position="8"/>
        <end position="54"/>
    </location>
</feature>
<comment type="caution">
    <text evidence="2">The sequence shown here is derived from an EMBL/GenBank/DDBJ whole genome shotgun (WGS) entry which is preliminary data.</text>
</comment>
<reference evidence="2 3" key="1">
    <citation type="journal article" date="2014" name="Int. J. Syst. Evol. Microbiol.">
        <title>Complete genome sequence of Corynebacterium casei LMG S-19264T (=DSM 44701T), isolated from a smear-ripened cheese.</title>
        <authorList>
            <consortium name="US DOE Joint Genome Institute (JGI-PGF)"/>
            <person name="Walter F."/>
            <person name="Albersmeier A."/>
            <person name="Kalinowski J."/>
            <person name="Ruckert C."/>
        </authorList>
    </citation>
    <scope>NUCLEOTIDE SEQUENCE [LARGE SCALE GENOMIC DNA]</scope>
    <source>
        <strain evidence="2 3">CGMCC 4.7206</strain>
    </source>
</reference>
<evidence type="ECO:0000313" key="2">
    <source>
        <dbReference type="EMBL" id="GGJ05379.1"/>
    </source>
</evidence>
<dbReference type="InterPro" id="IPR009061">
    <property type="entry name" value="DNA-bd_dom_put_sf"/>
</dbReference>
<name>A0A917KBY1_9PSEU</name>
<accession>A0A917KBY1</accession>
<dbReference type="InterPro" id="IPR041657">
    <property type="entry name" value="HTH_17"/>
</dbReference>